<proteinExistence type="predicted"/>
<evidence type="ECO:0000313" key="1">
    <source>
        <dbReference type="Proteomes" id="UP000887565"/>
    </source>
</evidence>
<dbReference type="WBParaSite" id="nRc.2.0.1.t34163-RA">
    <property type="protein sequence ID" value="nRc.2.0.1.t34163-RA"/>
    <property type="gene ID" value="nRc.2.0.1.g34163"/>
</dbReference>
<keyword evidence="1" id="KW-1185">Reference proteome</keyword>
<dbReference type="Proteomes" id="UP000887565">
    <property type="component" value="Unplaced"/>
</dbReference>
<organism evidence="1 2">
    <name type="scientific">Romanomermis culicivorax</name>
    <name type="common">Nematode worm</name>
    <dbReference type="NCBI Taxonomy" id="13658"/>
    <lineage>
        <taxon>Eukaryota</taxon>
        <taxon>Metazoa</taxon>
        <taxon>Ecdysozoa</taxon>
        <taxon>Nematoda</taxon>
        <taxon>Enoplea</taxon>
        <taxon>Dorylaimia</taxon>
        <taxon>Mermithida</taxon>
        <taxon>Mermithoidea</taxon>
        <taxon>Mermithidae</taxon>
        <taxon>Romanomermis</taxon>
    </lineage>
</organism>
<protein>
    <submittedName>
        <fullName evidence="2">Uncharacterized protein</fullName>
    </submittedName>
</protein>
<accession>A0A915K749</accession>
<reference evidence="2" key="1">
    <citation type="submission" date="2022-11" db="UniProtKB">
        <authorList>
            <consortium name="WormBaseParasite"/>
        </authorList>
    </citation>
    <scope>IDENTIFICATION</scope>
</reference>
<evidence type="ECO:0000313" key="2">
    <source>
        <dbReference type="WBParaSite" id="nRc.2.0.1.t34163-RA"/>
    </source>
</evidence>
<dbReference type="AlphaFoldDB" id="A0A915K749"/>
<sequence>MFVKFAFTKRDVGRFLDGVVHVIHYNKIDDSICNARIKDLVRGFLFAQCKNFDDCAKASCATCCAVQKSDKFLEHRIDPDASTN</sequence>
<name>A0A915K749_ROMCU</name>